<sequence length="173" mass="19591">MNNKLSIALILILAGLKFLVQPWFEWVELTSSEVSQKEKSYLKLSALDQKQEFALKEIERLQVELAPFDSRKLPASRAKSTTITLDYIKMLGERSDIKVVHQRLGEIQNGTLAYIPLEMFVEGNPVSLALFIKELETGPYIMVMAEANITSMTRKPNILTANLTMYVAIQEAK</sequence>
<accession>A0A5Q4ZQ99</accession>
<reference evidence="1" key="1">
    <citation type="submission" date="2019-09" db="EMBL/GenBank/DDBJ databases">
        <authorList>
            <person name="Hjerde E."/>
        </authorList>
    </citation>
    <scope>NUCLEOTIDE SEQUENCE</scope>
    <source>
        <strain evidence="1">06/09/160</strain>
    </source>
</reference>
<proteinExistence type="predicted"/>
<name>A0A5Q4ZQ99_9GAMM</name>
<dbReference type="Gene3D" id="3.30.70.60">
    <property type="match status" value="1"/>
</dbReference>
<protein>
    <recommendedName>
        <fullName evidence="2">General secretion pathway protein M</fullName>
    </recommendedName>
</protein>
<dbReference type="EMBL" id="LR721750">
    <property type="protein sequence ID" value="VVV02858.1"/>
    <property type="molecule type" value="Genomic_DNA"/>
</dbReference>
<dbReference type="InterPro" id="IPR014717">
    <property type="entry name" value="Transl_elong_EF1B/ribsomal_bS6"/>
</dbReference>
<gene>
    <name evidence="1" type="ORF">AW0309160_00183</name>
</gene>
<evidence type="ECO:0000313" key="1">
    <source>
        <dbReference type="EMBL" id="VVV02858.1"/>
    </source>
</evidence>
<organism evidence="1">
    <name type="scientific">Aliivibrio wodanis</name>
    <dbReference type="NCBI Taxonomy" id="80852"/>
    <lineage>
        <taxon>Bacteria</taxon>
        <taxon>Pseudomonadati</taxon>
        <taxon>Pseudomonadota</taxon>
        <taxon>Gammaproteobacteria</taxon>
        <taxon>Vibrionales</taxon>
        <taxon>Vibrionaceae</taxon>
        <taxon>Aliivibrio</taxon>
    </lineage>
</organism>
<dbReference type="AlphaFoldDB" id="A0A5Q4ZQ99"/>
<evidence type="ECO:0008006" key="2">
    <source>
        <dbReference type="Google" id="ProtNLM"/>
    </source>
</evidence>